<organism evidence="3 4">
    <name type="scientific">Trametes cubensis</name>
    <dbReference type="NCBI Taxonomy" id="1111947"/>
    <lineage>
        <taxon>Eukaryota</taxon>
        <taxon>Fungi</taxon>
        <taxon>Dikarya</taxon>
        <taxon>Basidiomycota</taxon>
        <taxon>Agaricomycotina</taxon>
        <taxon>Agaricomycetes</taxon>
        <taxon>Polyporales</taxon>
        <taxon>Polyporaceae</taxon>
        <taxon>Trametes</taxon>
    </lineage>
</organism>
<feature type="compositionally biased region" description="Low complexity" evidence="1">
    <location>
        <begin position="230"/>
        <end position="272"/>
    </location>
</feature>
<evidence type="ECO:0000256" key="1">
    <source>
        <dbReference type="SAM" id="MobiDB-lite"/>
    </source>
</evidence>
<reference evidence="3" key="1">
    <citation type="submission" date="2022-11" db="EMBL/GenBank/DDBJ databases">
        <title>Genome Sequence of Cubamyces cubensis.</title>
        <authorList>
            <person name="Buettner E."/>
        </authorList>
    </citation>
    <scope>NUCLEOTIDE SEQUENCE</scope>
    <source>
        <strain evidence="3">MPL-01</strain>
    </source>
</reference>
<protein>
    <submittedName>
        <fullName evidence="3">Uncharacterized protein</fullName>
    </submittedName>
</protein>
<proteinExistence type="predicted"/>
<sequence>MATEVCLQARPADPKGALLIPSPLAWYRARFPTMLYYPARLVFCRLLYVLAMAAAFTAGASVKRTIDDQQGDSITGVVPVFLPSKAWNIGQTCTICAFRPNDPIDVSAVFDGTWHDTTHIGATDPKTIQINFTGHAVYVYHILPNYLIEGIVTSTNLAFYIDNEIVGLYNYTPTGTSPDTIPPIHYRVPVYANDSLVEGEHTLLIGASGETETLILFDYVVYTTEEDSEPAPSSSSSPSSSSHRSQISSSLASLPAPSSTSTRSSQSWTPSPYSANLSMFTSQPLPSESATMDQPSSQSQSPTSFHGSPTSSPRPEIRSGDHTAAIASSTAGGIALAMGIVVFCVLCRRRKLHVKRLQNFLSDKDTVGESSRRIDSFWS</sequence>
<feature type="region of interest" description="Disordered" evidence="1">
    <location>
        <begin position="227"/>
        <end position="319"/>
    </location>
</feature>
<dbReference type="Proteomes" id="UP001215151">
    <property type="component" value="Unassembled WGS sequence"/>
</dbReference>
<feature type="compositionally biased region" description="Polar residues" evidence="1">
    <location>
        <begin position="273"/>
        <end position="293"/>
    </location>
</feature>
<name>A0AAD7TTV6_9APHY</name>
<evidence type="ECO:0000256" key="2">
    <source>
        <dbReference type="SAM" id="Phobius"/>
    </source>
</evidence>
<keyword evidence="2" id="KW-0472">Membrane</keyword>
<keyword evidence="4" id="KW-1185">Reference proteome</keyword>
<dbReference type="Gene3D" id="2.60.120.260">
    <property type="entry name" value="Galactose-binding domain-like"/>
    <property type="match status" value="1"/>
</dbReference>
<evidence type="ECO:0000313" key="4">
    <source>
        <dbReference type="Proteomes" id="UP001215151"/>
    </source>
</evidence>
<accession>A0AAD7TTV6</accession>
<feature type="compositionally biased region" description="Low complexity" evidence="1">
    <location>
        <begin position="294"/>
        <end position="304"/>
    </location>
</feature>
<feature type="transmembrane region" description="Helical" evidence="2">
    <location>
        <begin position="324"/>
        <end position="347"/>
    </location>
</feature>
<comment type="caution">
    <text evidence="3">The sequence shown here is derived from an EMBL/GenBank/DDBJ whole genome shotgun (WGS) entry which is preliminary data.</text>
</comment>
<evidence type="ECO:0000313" key="3">
    <source>
        <dbReference type="EMBL" id="KAJ8481312.1"/>
    </source>
</evidence>
<gene>
    <name evidence="3" type="ORF">ONZ51_g6083</name>
</gene>
<dbReference type="AlphaFoldDB" id="A0AAD7TTV6"/>
<keyword evidence="2" id="KW-1133">Transmembrane helix</keyword>
<keyword evidence="2" id="KW-0812">Transmembrane</keyword>
<dbReference type="EMBL" id="JAPEVG010000140">
    <property type="protein sequence ID" value="KAJ8481312.1"/>
    <property type="molecule type" value="Genomic_DNA"/>
</dbReference>